<dbReference type="EMBL" id="JBHRSB010000003">
    <property type="protein sequence ID" value="MFC3000620.1"/>
    <property type="molecule type" value="Genomic_DNA"/>
</dbReference>
<accession>A0ABV7BSD4</accession>
<keyword evidence="2" id="KW-1185">Reference proteome</keyword>
<name>A0ABV7BSD4_9PROT</name>
<comment type="caution">
    <text evidence="1">The sequence shown here is derived from an EMBL/GenBank/DDBJ whole genome shotgun (WGS) entry which is preliminary data.</text>
</comment>
<evidence type="ECO:0000313" key="1">
    <source>
        <dbReference type="EMBL" id="MFC3000620.1"/>
    </source>
</evidence>
<evidence type="ECO:0008006" key="3">
    <source>
        <dbReference type="Google" id="ProtNLM"/>
    </source>
</evidence>
<dbReference type="RefSeq" id="WP_216836700.1">
    <property type="nucleotide sequence ID" value="NZ_JAFNJS010000003.1"/>
</dbReference>
<reference evidence="2" key="1">
    <citation type="journal article" date="2019" name="Int. J. Syst. Evol. Microbiol.">
        <title>The Global Catalogue of Microorganisms (GCM) 10K type strain sequencing project: providing services to taxonomists for standard genome sequencing and annotation.</title>
        <authorList>
            <consortium name="The Broad Institute Genomics Platform"/>
            <consortium name="The Broad Institute Genome Sequencing Center for Infectious Disease"/>
            <person name="Wu L."/>
            <person name="Ma J."/>
        </authorList>
    </citation>
    <scope>NUCLEOTIDE SEQUENCE [LARGE SCALE GENOMIC DNA]</scope>
    <source>
        <strain evidence="2">CGMCC 1.16855</strain>
    </source>
</reference>
<sequence length="281" mass="29003">MTDAALAERLAGSRVLLCYGLLGEVIAGLAPVGLDYMGAQLAWLRGLGMPVQVVKLPTAAPVGVNAGRIAAALLADSRPAILVGHSKGGLEALDALLRPGMAARCRGFIALQAPFLGSPVADALLARRRVLMAVHHLARLSRLGTGRGLRDLTTATRQAWMGAHAAQVAALLAALPVATLASDIEQAGDWRELAYRPLARWMRAQGAGPGDGLVPVASALLPGARQRLLPGGHRALVARGPGRDPVGVLRAELWHIAEAPPAAMAIPSPLPPSPAPHPPPP</sequence>
<proteinExistence type="predicted"/>
<protein>
    <recommendedName>
        <fullName evidence="3">Alpha/beta hydrolase</fullName>
    </recommendedName>
</protein>
<gene>
    <name evidence="1" type="ORF">ACFOD3_11995</name>
</gene>
<evidence type="ECO:0000313" key="2">
    <source>
        <dbReference type="Proteomes" id="UP001595420"/>
    </source>
</evidence>
<dbReference type="Proteomes" id="UP001595420">
    <property type="component" value="Unassembled WGS sequence"/>
</dbReference>
<organism evidence="1 2">
    <name type="scientific">Falsiroseomonas tokyonensis</name>
    <dbReference type="NCBI Taxonomy" id="430521"/>
    <lineage>
        <taxon>Bacteria</taxon>
        <taxon>Pseudomonadati</taxon>
        <taxon>Pseudomonadota</taxon>
        <taxon>Alphaproteobacteria</taxon>
        <taxon>Acetobacterales</taxon>
        <taxon>Roseomonadaceae</taxon>
        <taxon>Falsiroseomonas</taxon>
    </lineage>
</organism>